<keyword evidence="1" id="KW-0812">Transmembrane</keyword>
<evidence type="ECO:0000256" key="1">
    <source>
        <dbReference type="SAM" id="Phobius"/>
    </source>
</evidence>
<reference evidence="2 3" key="1">
    <citation type="journal article" date="2015" name="Nature">
        <title>rRNA introns, odd ribosomes, and small enigmatic genomes across a large radiation of phyla.</title>
        <authorList>
            <person name="Brown C.T."/>
            <person name="Hug L.A."/>
            <person name="Thomas B.C."/>
            <person name="Sharon I."/>
            <person name="Castelle C.J."/>
            <person name="Singh A."/>
            <person name="Wilkins M.J."/>
            <person name="Williams K.H."/>
            <person name="Banfield J.F."/>
        </authorList>
    </citation>
    <scope>NUCLEOTIDE SEQUENCE [LARGE SCALE GENOMIC DNA]</scope>
</reference>
<comment type="caution">
    <text evidence="2">The sequence shown here is derived from an EMBL/GenBank/DDBJ whole genome shotgun (WGS) entry which is preliminary data.</text>
</comment>
<dbReference type="EMBL" id="LCJZ01000001">
    <property type="protein sequence ID" value="KKT87290.1"/>
    <property type="molecule type" value="Genomic_DNA"/>
</dbReference>
<feature type="transmembrane region" description="Helical" evidence="1">
    <location>
        <begin position="61"/>
        <end position="82"/>
    </location>
</feature>
<keyword evidence="1" id="KW-0472">Membrane</keyword>
<sequence length="104" mass="11663">MRCNDCQRHNGSNYQYCIHCGAVLANSLADQPGKVVVPPQTIDELISERDLTRAYRQKSRLHPVIVVGLALLIGVSGVYYLFFYRDIYQILAIDYGTSGLVDGR</sequence>
<dbReference type="Proteomes" id="UP000033958">
    <property type="component" value="Unassembled WGS sequence"/>
</dbReference>
<name>A0A0G1KUV5_UNCK3</name>
<evidence type="ECO:0000313" key="3">
    <source>
        <dbReference type="Proteomes" id="UP000033958"/>
    </source>
</evidence>
<gene>
    <name evidence="2" type="ORF">VE97_C0001G0005</name>
</gene>
<keyword evidence="1" id="KW-1133">Transmembrane helix</keyword>
<organism evidence="2 3">
    <name type="scientific">candidate division Kazan bacterium GW2011_GWB1_45_10</name>
    <dbReference type="NCBI Taxonomy" id="1620411"/>
    <lineage>
        <taxon>Bacteria</taxon>
        <taxon>Bacteria division Kazan-3B-28</taxon>
    </lineage>
</organism>
<evidence type="ECO:0000313" key="2">
    <source>
        <dbReference type="EMBL" id="KKT87290.1"/>
    </source>
</evidence>
<proteinExistence type="predicted"/>
<protein>
    <submittedName>
        <fullName evidence="2">Uncharacterized protein</fullName>
    </submittedName>
</protein>
<dbReference type="AlphaFoldDB" id="A0A0G1KUV5"/>
<accession>A0A0G1KUV5</accession>